<dbReference type="eggNOG" id="ENOG502S94T">
    <property type="taxonomic scope" value="Eukaryota"/>
</dbReference>
<protein>
    <submittedName>
        <fullName evidence="2 3">Uncharacterized protein</fullName>
    </submittedName>
</protein>
<proteinExistence type="predicted"/>
<name>A0A0C4DTG2_MAGP6</name>
<reference evidence="3" key="5">
    <citation type="submission" date="2015-06" db="UniProtKB">
        <authorList>
            <consortium name="EnsemblFungi"/>
        </authorList>
    </citation>
    <scope>IDENTIFICATION</scope>
    <source>
        <strain evidence="3">ATCC 64411</strain>
    </source>
</reference>
<evidence type="ECO:0000313" key="2">
    <source>
        <dbReference type="EMBL" id="KLU84184.1"/>
    </source>
</evidence>
<dbReference type="VEuPathDB" id="FungiDB:MAPG_03229"/>
<dbReference type="EnsemblFungi" id="MAPG_03229T0">
    <property type="protein sequence ID" value="MAPG_03229T0"/>
    <property type="gene ID" value="MAPG_03229"/>
</dbReference>
<reference evidence="2" key="3">
    <citation type="submission" date="2011-03" db="EMBL/GenBank/DDBJ databases">
        <title>Annotation of Magnaporthe poae ATCC 64411.</title>
        <authorList>
            <person name="Ma L.-J."/>
            <person name="Dead R."/>
            <person name="Young S.K."/>
            <person name="Zeng Q."/>
            <person name="Gargeya S."/>
            <person name="Fitzgerald M."/>
            <person name="Haas B."/>
            <person name="Abouelleil A."/>
            <person name="Alvarado L."/>
            <person name="Arachchi H.M."/>
            <person name="Berlin A."/>
            <person name="Brown A."/>
            <person name="Chapman S.B."/>
            <person name="Chen Z."/>
            <person name="Dunbar C."/>
            <person name="Freedman E."/>
            <person name="Gearin G."/>
            <person name="Gellesch M."/>
            <person name="Goldberg J."/>
            <person name="Griggs A."/>
            <person name="Gujja S."/>
            <person name="Heiman D."/>
            <person name="Howarth C."/>
            <person name="Larson L."/>
            <person name="Lui A."/>
            <person name="MacDonald P.J.P."/>
            <person name="Mehta T."/>
            <person name="Montmayeur A."/>
            <person name="Murphy C."/>
            <person name="Neiman D."/>
            <person name="Pearson M."/>
            <person name="Priest M."/>
            <person name="Roberts A."/>
            <person name="Saif S."/>
            <person name="Shea T."/>
            <person name="Shenoy N."/>
            <person name="Sisk P."/>
            <person name="Stolte C."/>
            <person name="Sykes S."/>
            <person name="Yandava C."/>
            <person name="Wortman J."/>
            <person name="Nusbaum C."/>
            <person name="Birren B."/>
        </authorList>
    </citation>
    <scope>NUCLEOTIDE SEQUENCE</scope>
    <source>
        <strain evidence="2">ATCC 64411</strain>
    </source>
</reference>
<organism evidence="3 4">
    <name type="scientific">Magnaporthiopsis poae (strain ATCC 64411 / 73-15)</name>
    <name type="common">Kentucky bluegrass fungus</name>
    <name type="synonym">Magnaporthe poae</name>
    <dbReference type="NCBI Taxonomy" id="644358"/>
    <lineage>
        <taxon>Eukaryota</taxon>
        <taxon>Fungi</taxon>
        <taxon>Dikarya</taxon>
        <taxon>Ascomycota</taxon>
        <taxon>Pezizomycotina</taxon>
        <taxon>Sordariomycetes</taxon>
        <taxon>Sordariomycetidae</taxon>
        <taxon>Magnaporthales</taxon>
        <taxon>Magnaporthaceae</taxon>
        <taxon>Magnaporthiopsis</taxon>
    </lineage>
</organism>
<evidence type="ECO:0000313" key="3">
    <source>
        <dbReference type="EnsemblFungi" id="MAPG_03229T0"/>
    </source>
</evidence>
<dbReference type="OrthoDB" id="5402392at2759"/>
<reference evidence="3" key="4">
    <citation type="journal article" date="2015" name="G3 (Bethesda)">
        <title>Genome sequences of three phytopathogenic species of the Magnaporthaceae family of fungi.</title>
        <authorList>
            <person name="Okagaki L.H."/>
            <person name="Nunes C.C."/>
            <person name="Sailsbery J."/>
            <person name="Clay B."/>
            <person name="Brown D."/>
            <person name="John T."/>
            <person name="Oh Y."/>
            <person name="Young N."/>
            <person name="Fitzgerald M."/>
            <person name="Haas B.J."/>
            <person name="Zeng Q."/>
            <person name="Young S."/>
            <person name="Adiconis X."/>
            <person name="Fan L."/>
            <person name="Levin J.Z."/>
            <person name="Mitchell T.K."/>
            <person name="Okubara P.A."/>
            <person name="Farman M.L."/>
            <person name="Kohn L.M."/>
            <person name="Birren B."/>
            <person name="Ma L.-J."/>
            <person name="Dean R.A."/>
        </authorList>
    </citation>
    <scope>NUCLEOTIDE SEQUENCE</scope>
    <source>
        <strain evidence="3">ATCC 64411 / 73-15</strain>
    </source>
</reference>
<dbReference type="OMA" id="QPRFKHA"/>
<evidence type="ECO:0000313" key="4">
    <source>
        <dbReference type="Proteomes" id="UP000011715"/>
    </source>
</evidence>
<feature type="region of interest" description="Disordered" evidence="1">
    <location>
        <begin position="240"/>
        <end position="260"/>
    </location>
</feature>
<evidence type="ECO:0000256" key="1">
    <source>
        <dbReference type="SAM" id="MobiDB-lite"/>
    </source>
</evidence>
<feature type="compositionally biased region" description="Polar residues" evidence="1">
    <location>
        <begin position="472"/>
        <end position="482"/>
    </location>
</feature>
<feature type="region of interest" description="Disordered" evidence="1">
    <location>
        <begin position="451"/>
        <end position="483"/>
    </location>
</feature>
<dbReference type="AlphaFoldDB" id="A0A0C4DTG2"/>
<reference evidence="2" key="1">
    <citation type="submission" date="2010-05" db="EMBL/GenBank/DDBJ databases">
        <title>The Genome Sequence of Magnaporthe poae strain ATCC 64411.</title>
        <authorList>
            <consortium name="The Broad Institute Genome Sequencing Platform"/>
            <consortium name="Broad Institute Genome Sequencing Center for Infectious Disease"/>
            <person name="Ma L.-J."/>
            <person name="Dead R."/>
            <person name="Young S."/>
            <person name="Zeng Q."/>
            <person name="Koehrsen M."/>
            <person name="Alvarado L."/>
            <person name="Berlin A."/>
            <person name="Chapman S.B."/>
            <person name="Chen Z."/>
            <person name="Freedman E."/>
            <person name="Gellesch M."/>
            <person name="Goldberg J."/>
            <person name="Griggs A."/>
            <person name="Gujja S."/>
            <person name="Heilman E.R."/>
            <person name="Heiman D."/>
            <person name="Hepburn T."/>
            <person name="Howarth C."/>
            <person name="Jen D."/>
            <person name="Larson L."/>
            <person name="Mehta T."/>
            <person name="Neiman D."/>
            <person name="Pearson M."/>
            <person name="Roberts A."/>
            <person name="Saif S."/>
            <person name="Shea T."/>
            <person name="Shenoy N."/>
            <person name="Sisk P."/>
            <person name="Stolte C."/>
            <person name="Sykes S."/>
            <person name="Walk T."/>
            <person name="White J."/>
            <person name="Yandava C."/>
            <person name="Haas B."/>
            <person name="Nusbaum C."/>
            <person name="Birren B."/>
        </authorList>
    </citation>
    <scope>NUCLEOTIDE SEQUENCE</scope>
    <source>
        <strain evidence="2">ATCC 64411</strain>
    </source>
</reference>
<keyword evidence="4" id="KW-1185">Reference proteome</keyword>
<gene>
    <name evidence="2" type="ORF">MAPG_03229</name>
</gene>
<dbReference type="Proteomes" id="UP000011715">
    <property type="component" value="Unassembled WGS sequence"/>
</dbReference>
<reference evidence="4" key="2">
    <citation type="submission" date="2010-05" db="EMBL/GenBank/DDBJ databases">
        <title>The genome sequence of Magnaporthe poae strain ATCC 64411.</title>
        <authorList>
            <person name="Ma L.-J."/>
            <person name="Dead R."/>
            <person name="Young S."/>
            <person name="Zeng Q."/>
            <person name="Koehrsen M."/>
            <person name="Alvarado L."/>
            <person name="Berlin A."/>
            <person name="Chapman S.B."/>
            <person name="Chen Z."/>
            <person name="Freedman E."/>
            <person name="Gellesch M."/>
            <person name="Goldberg J."/>
            <person name="Griggs A."/>
            <person name="Gujja S."/>
            <person name="Heilman E.R."/>
            <person name="Heiman D."/>
            <person name="Hepburn T."/>
            <person name="Howarth C."/>
            <person name="Jen D."/>
            <person name="Larson L."/>
            <person name="Mehta T."/>
            <person name="Neiman D."/>
            <person name="Pearson M."/>
            <person name="Roberts A."/>
            <person name="Saif S."/>
            <person name="Shea T."/>
            <person name="Shenoy N."/>
            <person name="Sisk P."/>
            <person name="Stolte C."/>
            <person name="Sykes S."/>
            <person name="Walk T."/>
            <person name="White J."/>
            <person name="Yandava C."/>
            <person name="Haas B."/>
            <person name="Nusbaum C."/>
            <person name="Birren B."/>
        </authorList>
    </citation>
    <scope>NUCLEOTIDE SEQUENCE [LARGE SCALE GENOMIC DNA]</scope>
    <source>
        <strain evidence="4">ATCC 64411 / 73-15</strain>
    </source>
</reference>
<dbReference type="EMBL" id="ADBL01000782">
    <property type="status" value="NOT_ANNOTATED_CDS"/>
    <property type="molecule type" value="Genomic_DNA"/>
</dbReference>
<sequence>MEAAQEALTPFIRPRDEVLHIRKVLAVNLASCLGNAASDGPPTPLAFADSPAVIVIPPEVRGIQREYLEALNANIRARREHQGLEARHSGTTATPPEQTTSFLTAHIVALKLRKKEARLRAISKSMDLLDQRPAASTKFLDPSQIFRDSPPLPEVPREAVSGFVLDKTLSKAGLDELLDRLQKSVLRAKLLLKKEEQLLSAVRKRSPRPVEGLAAGVKLAALTATRNELISWIETELASTSGDGADGSEEQPNTHAEQISEAKIRVESQLAAIKQKYDEYVAARKLLLRAASQTHQPLMEPPRIEGFQAARFPCQAQTMSSSYLLSPYLARLLAASHEQKGLILQKSHLNATVARKTKDACQLLDHLAEESQLLPKHHMPGRSHHQPRLLGDGLGPAEDATVTGRARRWVIAAEASKLATLETVAEKTEEGEMALETSARHLDEISNLLGTQTLSQDRDPATSEGDGDIWLSQGQTGASPPNYNHRDKALDVWSILDGGLGVLRAEGGDDAIY</sequence>
<accession>A0A0C4DTG2</accession>
<dbReference type="EMBL" id="GL876967">
    <property type="protein sequence ID" value="KLU84184.1"/>
    <property type="molecule type" value="Genomic_DNA"/>
</dbReference>